<evidence type="ECO:0000256" key="3">
    <source>
        <dbReference type="ARBA" id="ARBA00023163"/>
    </source>
</evidence>
<dbReference type="Gene3D" id="1.20.120.530">
    <property type="entry name" value="GntR ligand-binding domain-like"/>
    <property type="match status" value="1"/>
</dbReference>
<dbReference type="PRINTS" id="PR00035">
    <property type="entry name" value="HTHGNTR"/>
</dbReference>
<dbReference type="InterPro" id="IPR011711">
    <property type="entry name" value="GntR_C"/>
</dbReference>
<keyword evidence="1" id="KW-0805">Transcription regulation</keyword>
<accession>A0A7W6G6R1</accession>
<dbReference type="PANTHER" id="PTHR43537:SF5">
    <property type="entry name" value="UXU OPERON TRANSCRIPTIONAL REGULATOR"/>
    <property type="match status" value="1"/>
</dbReference>
<dbReference type="AlphaFoldDB" id="A0A7W6G6R1"/>
<dbReference type="PROSITE" id="PS50949">
    <property type="entry name" value="HTH_GNTR"/>
    <property type="match status" value="1"/>
</dbReference>
<evidence type="ECO:0000256" key="1">
    <source>
        <dbReference type="ARBA" id="ARBA00023015"/>
    </source>
</evidence>
<evidence type="ECO:0000313" key="5">
    <source>
        <dbReference type="EMBL" id="MBB3955588.1"/>
    </source>
</evidence>
<gene>
    <name evidence="5" type="ORF">GGR38_002544</name>
</gene>
<dbReference type="SUPFAM" id="SSF48008">
    <property type="entry name" value="GntR ligand-binding domain-like"/>
    <property type="match status" value="1"/>
</dbReference>
<evidence type="ECO:0000256" key="2">
    <source>
        <dbReference type="ARBA" id="ARBA00023125"/>
    </source>
</evidence>
<reference evidence="5 6" key="1">
    <citation type="submission" date="2020-08" db="EMBL/GenBank/DDBJ databases">
        <title>Genomic Encyclopedia of Type Strains, Phase IV (KMG-IV): sequencing the most valuable type-strain genomes for metagenomic binning, comparative biology and taxonomic classification.</title>
        <authorList>
            <person name="Goeker M."/>
        </authorList>
    </citation>
    <scope>NUCLEOTIDE SEQUENCE [LARGE SCALE GENOMIC DNA]</scope>
    <source>
        <strain evidence="5 6">DSM 27057</strain>
    </source>
</reference>
<dbReference type="InterPro" id="IPR008920">
    <property type="entry name" value="TF_FadR/GntR_C"/>
</dbReference>
<dbReference type="GO" id="GO:0003700">
    <property type="term" value="F:DNA-binding transcription factor activity"/>
    <property type="evidence" value="ECO:0007669"/>
    <property type="project" value="InterPro"/>
</dbReference>
<keyword evidence="3" id="KW-0804">Transcription</keyword>
<protein>
    <submittedName>
        <fullName evidence="5">DNA-binding FadR family transcriptional regulator</fullName>
    </submittedName>
</protein>
<dbReference type="EMBL" id="JACIDX010000009">
    <property type="protein sequence ID" value="MBB3955588.1"/>
    <property type="molecule type" value="Genomic_DNA"/>
</dbReference>
<organism evidence="5 6">
    <name type="scientific">Novosphingobium sediminicola</name>
    <dbReference type="NCBI Taxonomy" id="563162"/>
    <lineage>
        <taxon>Bacteria</taxon>
        <taxon>Pseudomonadati</taxon>
        <taxon>Pseudomonadota</taxon>
        <taxon>Alphaproteobacteria</taxon>
        <taxon>Sphingomonadales</taxon>
        <taxon>Sphingomonadaceae</taxon>
        <taxon>Novosphingobium</taxon>
    </lineage>
</organism>
<evidence type="ECO:0000313" key="6">
    <source>
        <dbReference type="Proteomes" id="UP000548867"/>
    </source>
</evidence>
<dbReference type="Proteomes" id="UP000548867">
    <property type="component" value="Unassembled WGS sequence"/>
</dbReference>
<feature type="domain" description="HTH gntR-type" evidence="4">
    <location>
        <begin position="10"/>
        <end position="78"/>
    </location>
</feature>
<name>A0A7W6G6R1_9SPHN</name>
<dbReference type="SUPFAM" id="SSF46785">
    <property type="entry name" value="Winged helix' DNA-binding domain"/>
    <property type="match status" value="1"/>
</dbReference>
<keyword evidence="6" id="KW-1185">Reference proteome</keyword>
<keyword evidence="2 5" id="KW-0238">DNA-binding</keyword>
<dbReference type="Pfam" id="PF00392">
    <property type="entry name" value="GntR"/>
    <property type="match status" value="1"/>
</dbReference>
<dbReference type="PANTHER" id="PTHR43537">
    <property type="entry name" value="TRANSCRIPTIONAL REGULATOR, GNTR FAMILY"/>
    <property type="match status" value="1"/>
</dbReference>
<comment type="caution">
    <text evidence="5">The sequence shown here is derived from an EMBL/GenBank/DDBJ whole genome shotgun (WGS) entry which is preliminary data.</text>
</comment>
<dbReference type="Gene3D" id="1.10.10.10">
    <property type="entry name" value="Winged helix-like DNA-binding domain superfamily/Winged helix DNA-binding domain"/>
    <property type="match status" value="1"/>
</dbReference>
<proteinExistence type="predicted"/>
<dbReference type="InterPro" id="IPR000524">
    <property type="entry name" value="Tscrpt_reg_HTH_GntR"/>
</dbReference>
<sequence length="229" mass="26151">MCYPQGHQEEELPDTDLARLRTYLDQTLERGEERLPPEPRLSEELGVSRGRLRTLLKRLEAEGAIWRHVGKGTFIGPRKLIDTPTTSSSFSMDDILQARLLLEPPLAAEAAMRSTAEDLAAMDNCLAEMKLAESMLQWKRLDEKLHRTIAQATRNSLMLTLYDTLRAQMKFTLDRRIDQVFGAEPGPKENTDDEHSLVVEAIRNHDPVEAERQMRAHLHSLRGKLFGLR</sequence>
<dbReference type="SMART" id="SM00345">
    <property type="entry name" value="HTH_GNTR"/>
    <property type="match status" value="1"/>
</dbReference>
<evidence type="ECO:0000259" key="4">
    <source>
        <dbReference type="PROSITE" id="PS50949"/>
    </source>
</evidence>
<dbReference type="Pfam" id="PF07729">
    <property type="entry name" value="FCD"/>
    <property type="match status" value="1"/>
</dbReference>
<dbReference type="InterPro" id="IPR036388">
    <property type="entry name" value="WH-like_DNA-bd_sf"/>
</dbReference>
<dbReference type="InterPro" id="IPR036390">
    <property type="entry name" value="WH_DNA-bd_sf"/>
</dbReference>
<dbReference type="SMART" id="SM00895">
    <property type="entry name" value="FCD"/>
    <property type="match status" value="1"/>
</dbReference>
<dbReference type="GO" id="GO:0003677">
    <property type="term" value="F:DNA binding"/>
    <property type="evidence" value="ECO:0007669"/>
    <property type="project" value="UniProtKB-KW"/>
</dbReference>